<dbReference type="EMBL" id="JAHUZN010000004">
    <property type="protein sequence ID" value="KAG8497095.1"/>
    <property type="molecule type" value="Genomic_DNA"/>
</dbReference>
<feature type="domain" description="Zinc knuckle CX2CX4HX4C" evidence="2">
    <location>
        <begin position="90"/>
        <end position="131"/>
    </location>
</feature>
<gene>
    <name evidence="3" type="ORF">CXB51_008340</name>
</gene>
<evidence type="ECO:0000313" key="4">
    <source>
        <dbReference type="Proteomes" id="UP000701853"/>
    </source>
</evidence>
<evidence type="ECO:0000313" key="3">
    <source>
        <dbReference type="EMBL" id="KAG8497095.1"/>
    </source>
</evidence>
<organism evidence="3 4">
    <name type="scientific">Gossypium anomalum</name>
    <dbReference type="NCBI Taxonomy" id="47600"/>
    <lineage>
        <taxon>Eukaryota</taxon>
        <taxon>Viridiplantae</taxon>
        <taxon>Streptophyta</taxon>
        <taxon>Embryophyta</taxon>
        <taxon>Tracheophyta</taxon>
        <taxon>Spermatophyta</taxon>
        <taxon>Magnoliopsida</taxon>
        <taxon>eudicotyledons</taxon>
        <taxon>Gunneridae</taxon>
        <taxon>Pentapetalae</taxon>
        <taxon>rosids</taxon>
        <taxon>malvids</taxon>
        <taxon>Malvales</taxon>
        <taxon>Malvaceae</taxon>
        <taxon>Malvoideae</taxon>
        <taxon>Gossypium</taxon>
    </lineage>
</organism>
<keyword evidence="4" id="KW-1185">Reference proteome</keyword>
<name>A0A8J5ZJZ5_9ROSI</name>
<proteinExistence type="predicted"/>
<evidence type="ECO:0000259" key="2">
    <source>
        <dbReference type="Pfam" id="PF14392"/>
    </source>
</evidence>
<dbReference type="Proteomes" id="UP000701853">
    <property type="component" value="Chromosome 4"/>
</dbReference>
<evidence type="ECO:0008006" key="5">
    <source>
        <dbReference type="Google" id="ProtNLM"/>
    </source>
</evidence>
<protein>
    <recommendedName>
        <fullName evidence="5">DUF4283 domain-containing protein</fullName>
    </recommendedName>
</protein>
<dbReference type="OrthoDB" id="10516520at2759"/>
<feature type="domain" description="DUF4283" evidence="1">
    <location>
        <begin position="10"/>
        <end position="56"/>
    </location>
</feature>
<reference evidence="3 4" key="1">
    <citation type="journal article" date="2021" name="bioRxiv">
        <title>The Gossypium anomalum genome as a resource for cotton improvement and evolutionary analysis of hybrid incompatibility.</title>
        <authorList>
            <person name="Grover C.E."/>
            <person name="Yuan D."/>
            <person name="Arick M.A."/>
            <person name="Miller E.R."/>
            <person name="Hu G."/>
            <person name="Peterson D.G."/>
            <person name="Wendel J.F."/>
            <person name="Udall J.A."/>
        </authorList>
    </citation>
    <scope>NUCLEOTIDE SEQUENCE [LARGE SCALE GENOMIC DNA]</scope>
    <source>
        <strain evidence="3">JFW-Udall</strain>
        <tissue evidence="3">Leaf</tissue>
    </source>
</reference>
<dbReference type="InterPro" id="IPR025558">
    <property type="entry name" value="DUF4283"/>
</dbReference>
<dbReference type="Pfam" id="PF14392">
    <property type="entry name" value="zf-CCHC_4"/>
    <property type="match status" value="1"/>
</dbReference>
<dbReference type="Pfam" id="PF14111">
    <property type="entry name" value="DUF4283"/>
    <property type="match status" value="1"/>
</dbReference>
<evidence type="ECO:0000259" key="1">
    <source>
        <dbReference type="Pfam" id="PF14111"/>
    </source>
</evidence>
<accession>A0A8J5ZJZ5</accession>
<dbReference type="AlphaFoldDB" id="A0A8J5ZJZ5"/>
<comment type="caution">
    <text evidence="3">The sequence shown here is derived from an EMBL/GenBank/DDBJ whole genome shotgun (WGS) entry which is preliminary data.</text>
</comment>
<sequence length="145" mass="17222">MCNSMANLRHFIGRVVISDLGEKKFLFQFFSKVDIMRVITGSSWTFNNHLIVCQRLVTLAYVDFWVREMIFLLICFRIKWQNNLVLFLIPLKCRKHIALTPQKHVYGRFQYKKLVLFYFICSKFGHSESFYLVQIDHGAKELSMG</sequence>
<dbReference type="InterPro" id="IPR025836">
    <property type="entry name" value="Zn_knuckle_CX2CX4HX4C"/>
</dbReference>